<accession>A0A0B2A4J0</accession>
<dbReference type="InterPro" id="IPR057204">
    <property type="entry name" value="DUF7882"/>
</dbReference>
<keyword evidence="3" id="KW-1185">Reference proteome</keyword>
<dbReference type="RefSeq" id="WP_039400823.1">
    <property type="nucleotide sequence ID" value="NZ_JTDK01000014.1"/>
</dbReference>
<keyword evidence="2" id="KW-0436">Ligase</keyword>
<dbReference type="GO" id="GO:0016874">
    <property type="term" value="F:ligase activity"/>
    <property type="evidence" value="ECO:0007669"/>
    <property type="project" value="UniProtKB-KW"/>
</dbReference>
<evidence type="ECO:0000313" key="3">
    <source>
        <dbReference type="Proteomes" id="UP000031030"/>
    </source>
</evidence>
<evidence type="ECO:0000313" key="2">
    <source>
        <dbReference type="EMBL" id="KHK96522.1"/>
    </source>
</evidence>
<dbReference type="STRING" id="1348253.LK09_14250"/>
<name>A0A0B2A4J0_9MICO</name>
<organism evidence="2 3">
    <name type="scientific">Microbacterium mangrovi</name>
    <dbReference type="NCBI Taxonomy" id="1348253"/>
    <lineage>
        <taxon>Bacteria</taxon>
        <taxon>Bacillati</taxon>
        <taxon>Actinomycetota</taxon>
        <taxon>Actinomycetes</taxon>
        <taxon>Micrococcales</taxon>
        <taxon>Microbacteriaceae</taxon>
        <taxon>Microbacterium</taxon>
    </lineage>
</organism>
<sequence>MGKFVYDQSVKVTFDDRVLAHLMVVIGAKLRRGEAFHFTWREDLSVGGGRTTVWVHPGVSIVYKFSGSRQPALNRAWIDALAMTANSPSGLYVVSEPAENELDELPESAISIVP</sequence>
<gene>
    <name evidence="2" type="ORF">LK09_14250</name>
</gene>
<dbReference type="EMBL" id="JTDK01000014">
    <property type="protein sequence ID" value="KHK96522.1"/>
    <property type="molecule type" value="Genomic_DNA"/>
</dbReference>
<dbReference type="OrthoDB" id="5123855at2"/>
<reference evidence="2 3" key="1">
    <citation type="submission" date="2014-11" db="EMBL/GenBank/DDBJ databases">
        <title>Genome sequence of Microbacterium mangrovi MUSC 115(T).</title>
        <authorList>
            <person name="Lee L.-H."/>
        </authorList>
    </citation>
    <scope>NUCLEOTIDE SEQUENCE [LARGE SCALE GENOMIC DNA]</scope>
    <source>
        <strain evidence="2 3">MUSC 115</strain>
    </source>
</reference>
<dbReference type="Pfam" id="PF25355">
    <property type="entry name" value="DUF7882"/>
    <property type="match status" value="1"/>
</dbReference>
<evidence type="ECO:0000259" key="1">
    <source>
        <dbReference type="Pfam" id="PF25355"/>
    </source>
</evidence>
<proteinExistence type="predicted"/>
<dbReference type="AlphaFoldDB" id="A0A0B2A4J0"/>
<protein>
    <submittedName>
        <fullName evidence="2">ATP-dependent DNA ligase</fullName>
    </submittedName>
</protein>
<feature type="domain" description="DUF7882" evidence="1">
    <location>
        <begin position="1"/>
        <end position="96"/>
    </location>
</feature>
<comment type="caution">
    <text evidence="2">The sequence shown here is derived from an EMBL/GenBank/DDBJ whole genome shotgun (WGS) entry which is preliminary data.</text>
</comment>
<dbReference type="Proteomes" id="UP000031030">
    <property type="component" value="Unassembled WGS sequence"/>
</dbReference>